<proteinExistence type="predicted"/>
<feature type="non-terminal residue" evidence="1">
    <location>
        <position position="220"/>
    </location>
</feature>
<gene>
    <name evidence="1" type="ORF">RG963_14265</name>
</gene>
<sequence>MKLNSKVRKISGLFMMMLVASMVLVTPTMACPAGTDCPQTGTQDDSGAKVKATKLSGVDLNEAKAKALSDEGVLKLREELIKSGYKPSIENISAKKFTMENESETIASTLVGMPLSGKDENDTAVISFIYDELGSTATAVVVSNGIFTVLGYDSVSGTVQTLESSHWDCISDCVCDAEPATCTMLLSGCLGACAGCISGWTLPTCIPCLGCLYGFEYCFW</sequence>
<protein>
    <submittedName>
        <fullName evidence="1">Uncharacterized protein</fullName>
    </submittedName>
</protein>
<reference evidence="2" key="1">
    <citation type="submission" date="2023-07" db="EMBL/GenBank/DDBJ databases">
        <title>Whole-genome sequencing of a new Methanosarcina sp. Z-7115.</title>
        <authorList>
            <person name="Zhilina T.N."/>
            <person name="Merkel A.Y."/>
        </authorList>
    </citation>
    <scope>NUCLEOTIDE SEQUENCE [LARGE SCALE GENOMIC DNA]</scope>
    <source>
        <strain evidence="2">Z-7115</strain>
    </source>
</reference>
<dbReference type="Proteomes" id="UP001246244">
    <property type="component" value="Unassembled WGS sequence"/>
</dbReference>
<evidence type="ECO:0000313" key="1">
    <source>
        <dbReference type="EMBL" id="MDR7666922.1"/>
    </source>
</evidence>
<evidence type="ECO:0000313" key="2">
    <source>
        <dbReference type="Proteomes" id="UP001246244"/>
    </source>
</evidence>
<name>A0ABU2D4M1_9EURY</name>
<dbReference type="EMBL" id="JAVKPK010000076">
    <property type="protein sequence ID" value="MDR7666922.1"/>
    <property type="molecule type" value="Genomic_DNA"/>
</dbReference>
<comment type="caution">
    <text evidence="1">The sequence shown here is derived from an EMBL/GenBank/DDBJ whole genome shotgun (WGS) entry which is preliminary data.</text>
</comment>
<dbReference type="RefSeq" id="WP_310576952.1">
    <property type="nucleotide sequence ID" value="NZ_JAVKPK010000076.1"/>
</dbReference>
<accession>A0ABU2D4M1</accession>
<keyword evidence="2" id="KW-1185">Reference proteome</keyword>
<organism evidence="1 2">
    <name type="scientific">Methanosarcina baikalica</name>
    <dbReference type="NCBI Taxonomy" id="3073890"/>
    <lineage>
        <taxon>Archaea</taxon>
        <taxon>Methanobacteriati</taxon>
        <taxon>Methanobacteriota</taxon>
        <taxon>Stenosarchaea group</taxon>
        <taxon>Methanomicrobia</taxon>
        <taxon>Methanosarcinales</taxon>
        <taxon>Methanosarcinaceae</taxon>
        <taxon>Methanosarcina</taxon>
    </lineage>
</organism>